<dbReference type="InterPro" id="IPR036291">
    <property type="entry name" value="NAD(P)-bd_dom_sf"/>
</dbReference>
<feature type="binding site" evidence="10">
    <location>
        <begin position="346"/>
        <end position="349"/>
    </location>
    <ligand>
        <name>NAD(+)</name>
        <dbReference type="ChEBI" id="CHEBI:57540"/>
    </ligand>
</feature>
<evidence type="ECO:0000256" key="6">
    <source>
        <dbReference type="ARBA" id="ARBA00065528"/>
    </source>
</evidence>
<dbReference type="PIRSF" id="PIRSF000183">
    <property type="entry name" value="Alanine_dh"/>
    <property type="match status" value="1"/>
</dbReference>
<dbReference type="SMART" id="SM01003">
    <property type="entry name" value="AlaDh_PNT_N"/>
    <property type="match status" value="1"/>
</dbReference>
<evidence type="ECO:0000256" key="4">
    <source>
        <dbReference type="ARBA" id="ARBA00023002"/>
    </source>
</evidence>
<evidence type="ECO:0000256" key="11">
    <source>
        <dbReference type="SAM" id="MobiDB-lite"/>
    </source>
</evidence>
<dbReference type="InterPro" id="IPR007886">
    <property type="entry name" value="AlaDH/PNT_N"/>
</dbReference>
<dbReference type="PANTHER" id="PTHR42795">
    <property type="entry name" value="ALANINE DEHYDROGENASE"/>
    <property type="match status" value="1"/>
</dbReference>
<feature type="active site" description="Proton donor/acceptor" evidence="8">
    <location>
        <position position="144"/>
    </location>
</feature>
<dbReference type="PANTHER" id="PTHR42795:SF1">
    <property type="entry name" value="ALANINE DEHYDROGENASE"/>
    <property type="match status" value="1"/>
</dbReference>
<feature type="binding site" evidence="10">
    <location>
        <position position="182"/>
    </location>
    <ligand>
        <name>NAD(+)</name>
        <dbReference type="ChEBI" id="CHEBI:57540"/>
    </ligand>
</feature>
<keyword evidence="10" id="KW-0547">Nucleotide-binding</keyword>
<comment type="subunit">
    <text evidence="6">Homohexamer. Trimer of dimers.</text>
</comment>
<proteinExistence type="inferred from homology"/>
<dbReference type="GO" id="GO:0005886">
    <property type="term" value="C:plasma membrane"/>
    <property type="evidence" value="ECO:0007669"/>
    <property type="project" value="TreeGrafter"/>
</dbReference>
<dbReference type="Proteomes" id="UP000013525">
    <property type="component" value="Unassembled WGS sequence"/>
</dbReference>
<dbReference type="InterPro" id="IPR007698">
    <property type="entry name" value="AlaDH/PNT_NAD(H)-bd"/>
</dbReference>
<feature type="binding site" evidence="10">
    <location>
        <begin position="315"/>
        <end position="318"/>
    </location>
    <ligand>
        <name>NAD(+)</name>
        <dbReference type="ChEBI" id="CHEBI:57540"/>
    </ligand>
</feature>
<comment type="caution">
    <text evidence="14">The sequence shown here is derived from an EMBL/GenBank/DDBJ whole genome shotgun (WGS) entry which is preliminary data.</text>
</comment>
<dbReference type="AlphaFoldDB" id="R7WQF0"/>
<feature type="binding site" evidence="10">
    <location>
        <position position="246"/>
    </location>
    <ligand>
        <name>NAD(+)</name>
        <dbReference type="ChEBI" id="CHEBI:57540"/>
    </ligand>
</feature>
<feature type="binding site" evidence="9">
    <location>
        <position position="63"/>
    </location>
    <ligand>
        <name>substrate</name>
    </ligand>
</feature>
<dbReference type="UniPathway" id="UPA00527">
    <property type="reaction ID" value="UER00585"/>
</dbReference>
<dbReference type="SUPFAM" id="SSF51735">
    <property type="entry name" value="NAD(P)-binding Rossmann-fold domains"/>
    <property type="match status" value="1"/>
</dbReference>
<evidence type="ECO:0000256" key="3">
    <source>
        <dbReference type="ARBA" id="ARBA00012897"/>
    </source>
</evidence>
<evidence type="ECO:0000259" key="12">
    <source>
        <dbReference type="SMART" id="SM01002"/>
    </source>
</evidence>
<keyword evidence="4" id="KW-0560">Oxidoreductase</keyword>
<evidence type="ECO:0000256" key="5">
    <source>
        <dbReference type="ARBA" id="ARBA00023027"/>
    </source>
</evidence>
<keyword evidence="15" id="KW-1185">Reference proteome</keyword>
<dbReference type="EMBL" id="APMY01000034">
    <property type="protein sequence ID" value="EOM77547.1"/>
    <property type="molecule type" value="Genomic_DNA"/>
</dbReference>
<evidence type="ECO:0000256" key="10">
    <source>
        <dbReference type="PIRSR" id="PIRSR000183-3"/>
    </source>
</evidence>
<dbReference type="InterPro" id="IPR008142">
    <property type="entry name" value="AlaDH/PNT_CS1"/>
</dbReference>
<dbReference type="NCBIfam" id="TIGR00518">
    <property type="entry name" value="alaDH"/>
    <property type="match status" value="1"/>
</dbReference>
<dbReference type="SUPFAM" id="SSF52283">
    <property type="entry name" value="Formate/glycerate dehydrogenase catalytic domain-like"/>
    <property type="match status" value="1"/>
</dbReference>
<dbReference type="PATRIC" id="fig|1273125.3.peg.1051"/>
<dbReference type="SMART" id="SM01002">
    <property type="entry name" value="AlaDh_PNT_C"/>
    <property type="match status" value="1"/>
</dbReference>
<protein>
    <recommendedName>
        <fullName evidence="7">Alanine dehydrogenase</fullName>
        <ecNumber evidence="3">1.4.1.1</ecNumber>
    </recommendedName>
</protein>
<dbReference type="Pfam" id="PF01262">
    <property type="entry name" value="AlaDh_PNT_C"/>
    <property type="match status" value="1"/>
</dbReference>
<feature type="binding site" evidence="9">
    <location>
        <position position="123"/>
    </location>
    <ligand>
        <name>substrate</name>
    </ligand>
</feature>
<gene>
    <name evidence="14" type="ORF">Rrhod_1090</name>
</gene>
<dbReference type="PROSITE" id="PS00836">
    <property type="entry name" value="ALADH_PNT_1"/>
    <property type="match status" value="1"/>
</dbReference>
<feature type="active site" description="Proton donor/acceptor" evidence="8">
    <location>
        <position position="318"/>
    </location>
</feature>
<dbReference type="FunFam" id="3.40.50.720:FF:000049">
    <property type="entry name" value="Alanine dehydrogenase"/>
    <property type="match status" value="1"/>
</dbReference>
<evidence type="ECO:0000256" key="9">
    <source>
        <dbReference type="PIRSR" id="PIRSR000183-2"/>
    </source>
</evidence>
<dbReference type="Pfam" id="PF05222">
    <property type="entry name" value="AlaDh_PNT_N"/>
    <property type="match status" value="1"/>
</dbReference>
<feature type="binding site" evidence="10">
    <location>
        <position position="251"/>
    </location>
    <ligand>
        <name>NAD(+)</name>
        <dbReference type="ChEBI" id="CHEBI:57540"/>
    </ligand>
</feature>
<keyword evidence="5 10" id="KW-0520">NAD</keyword>
<dbReference type="GO" id="GO:0000166">
    <property type="term" value="F:nucleotide binding"/>
    <property type="evidence" value="ECO:0007669"/>
    <property type="project" value="UniProtKB-KW"/>
</dbReference>
<evidence type="ECO:0000256" key="8">
    <source>
        <dbReference type="PIRSR" id="PIRSR000183-1"/>
    </source>
</evidence>
<dbReference type="GO" id="GO:0042853">
    <property type="term" value="P:L-alanine catabolic process"/>
    <property type="evidence" value="ECO:0007669"/>
    <property type="project" value="UniProtKB-UniPathway"/>
</dbReference>
<organism evidence="14 15">
    <name type="scientific">Rhodococcus rhodnii LMG 5362</name>
    <dbReference type="NCBI Taxonomy" id="1273125"/>
    <lineage>
        <taxon>Bacteria</taxon>
        <taxon>Bacillati</taxon>
        <taxon>Actinomycetota</taxon>
        <taxon>Actinomycetes</taxon>
        <taxon>Mycobacteriales</taxon>
        <taxon>Nocardiaceae</taxon>
        <taxon>Rhodococcus</taxon>
    </lineage>
</organism>
<dbReference type="EC" id="1.4.1.1" evidence="3"/>
<dbReference type="GO" id="GO:0000286">
    <property type="term" value="F:alanine dehydrogenase activity"/>
    <property type="evidence" value="ECO:0007669"/>
    <property type="project" value="UniProtKB-EC"/>
</dbReference>
<dbReference type="Gene3D" id="3.40.50.720">
    <property type="entry name" value="NAD(P)-binding Rossmann-like Domain"/>
    <property type="match status" value="2"/>
</dbReference>
<dbReference type="InterPro" id="IPR008141">
    <property type="entry name" value="Ala_DH"/>
</dbReference>
<feature type="region of interest" description="Disordered" evidence="11">
    <location>
        <begin position="1"/>
        <end position="47"/>
    </location>
</feature>
<evidence type="ECO:0000256" key="7">
    <source>
        <dbReference type="ARBA" id="ARBA00072341"/>
    </source>
</evidence>
<name>R7WQF0_9NOCA</name>
<comment type="pathway">
    <text evidence="1">Amino-acid degradation; L-alanine degradation via dehydrogenase pathway; NH(3) and pyruvate from L-alanine: step 1/1.</text>
</comment>
<feature type="binding site" evidence="10">
    <location>
        <position position="268"/>
    </location>
    <ligand>
        <name>NAD(+)</name>
        <dbReference type="ChEBI" id="CHEBI:57540"/>
    </ligand>
</feature>
<feature type="binding site" evidence="10">
    <location>
        <position position="327"/>
    </location>
    <ligand>
        <name>NAD(+)</name>
        <dbReference type="ChEBI" id="CHEBI:57540"/>
    </ligand>
</feature>
<reference evidence="14 15" key="1">
    <citation type="journal article" date="2013" name="Genome Announc.">
        <title>Draft Genome Sequence of Rhodococcus rhodnii Strain LMG5362, a Symbiont of Rhodnius prolixus (Hemiptera, Reduviidae, Triatominae), the Principle Vector of Trypanosoma cruzi.</title>
        <authorList>
            <person name="Pachebat J.A."/>
            <person name="van Keulen G."/>
            <person name="Whitten M.M."/>
            <person name="Girdwood S."/>
            <person name="Del Sol R."/>
            <person name="Dyson P.J."/>
            <person name="Facey P.D."/>
        </authorList>
    </citation>
    <scope>NUCLEOTIDE SEQUENCE [LARGE SCALE GENOMIC DNA]</scope>
    <source>
        <strain evidence="14 15">LMG 5362</strain>
    </source>
</reference>
<accession>R7WQF0</accession>
<feature type="domain" description="Alanine dehydrogenase/pyridine nucleotide transhydrogenase NAD(H)-binding" evidence="12">
    <location>
        <begin position="197"/>
        <end position="345"/>
    </location>
</feature>
<evidence type="ECO:0000313" key="14">
    <source>
        <dbReference type="EMBL" id="EOM77547.1"/>
    </source>
</evidence>
<evidence type="ECO:0000313" key="15">
    <source>
        <dbReference type="Proteomes" id="UP000013525"/>
    </source>
</evidence>
<sequence length="416" mass="43571">MKPVDFALVARQRTSGPVGRPTGKSPRVRDNLDIGPPPHPPTASGVDRMRIGIPREIKNNEYRVALSPGGAHALVERGHEVVVESGAGLGSSFPDDEYEAAGAQILDSAAEVWASADLLLKVKEPVEPEYALLRRGQVLFTYLHLAASQPCTDALLESGTTAVAYETVTAADGTLPLLAPMSEVAGRLAPQAGADQLMKQSGGRGVLMGGVPGVRPAKVVVIGAGVSGSHAVAIAFGMGADVTVLDLSIDKLREIDVRYAGAVHTVVSTPFEIEREVVAADLVIGAVLVPGAKAPRLVSNSLVARMKPGSVLVDIAIDQGGCFEDSRPTTHADPTYVVHESIFYCVANMPGAVPNTSTHALTNVTLPYVIALADRGWREAVDTVPGLREGLMTHEGGLYNENVAAAFGYDVVELDT</sequence>
<feature type="binding site" evidence="10">
    <location>
        <begin position="287"/>
        <end position="288"/>
    </location>
    <ligand>
        <name>NAD(+)</name>
        <dbReference type="ChEBI" id="CHEBI:57540"/>
    </ligand>
</feature>
<dbReference type="CDD" id="cd05305">
    <property type="entry name" value="L-AlaDH"/>
    <property type="match status" value="1"/>
</dbReference>
<dbReference type="eggNOG" id="COG0686">
    <property type="taxonomic scope" value="Bacteria"/>
</dbReference>
<evidence type="ECO:0000256" key="2">
    <source>
        <dbReference type="ARBA" id="ARBA00005689"/>
    </source>
</evidence>
<comment type="similarity">
    <text evidence="2">Belongs to the AlaDH/PNT family.</text>
</comment>
<feature type="domain" description="Alanine dehydrogenase/pyridine nucleotide transhydrogenase N-terminal" evidence="13">
    <location>
        <begin position="52"/>
        <end position="185"/>
    </location>
</feature>
<evidence type="ECO:0000256" key="1">
    <source>
        <dbReference type="ARBA" id="ARBA00005206"/>
    </source>
</evidence>
<evidence type="ECO:0000259" key="13">
    <source>
        <dbReference type="SMART" id="SM01003"/>
    </source>
</evidence>